<organism evidence="1 2">
    <name type="scientific">Actinocrispum wychmicini</name>
    <dbReference type="NCBI Taxonomy" id="1213861"/>
    <lineage>
        <taxon>Bacteria</taxon>
        <taxon>Bacillati</taxon>
        <taxon>Actinomycetota</taxon>
        <taxon>Actinomycetes</taxon>
        <taxon>Pseudonocardiales</taxon>
        <taxon>Pseudonocardiaceae</taxon>
        <taxon>Actinocrispum</taxon>
    </lineage>
</organism>
<dbReference type="AlphaFoldDB" id="A0A4R2INF1"/>
<name>A0A4R2INF1_9PSEU</name>
<accession>A0A4R2INF1</accession>
<evidence type="ECO:0000313" key="2">
    <source>
        <dbReference type="Proteomes" id="UP000295680"/>
    </source>
</evidence>
<gene>
    <name evidence="1" type="ORF">EV192_12062</name>
</gene>
<keyword evidence="2" id="KW-1185">Reference proteome</keyword>
<proteinExistence type="predicted"/>
<comment type="caution">
    <text evidence="1">The sequence shown here is derived from an EMBL/GenBank/DDBJ whole genome shotgun (WGS) entry which is preliminary data.</text>
</comment>
<dbReference type="EMBL" id="SLWS01000020">
    <property type="protein sequence ID" value="TCO45876.1"/>
    <property type="molecule type" value="Genomic_DNA"/>
</dbReference>
<dbReference type="Proteomes" id="UP000295680">
    <property type="component" value="Unassembled WGS sequence"/>
</dbReference>
<sequence length="92" mass="9758">MFDGTQSAAEVVAVPKVIEVIVRSNGLGLVMVNWAAPVLPGNRSAFGSGAATMVRFCTLPALRDTLPVASVVHAANATEEIARRRWRSLSQP</sequence>
<protein>
    <submittedName>
        <fullName evidence="1">Uncharacterized protein</fullName>
    </submittedName>
</protein>
<reference evidence="1 2" key="1">
    <citation type="submission" date="2019-03" db="EMBL/GenBank/DDBJ databases">
        <title>Genomic Encyclopedia of Type Strains, Phase IV (KMG-IV): sequencing the most valuable type-strain genomes for metagenomic binning, comparative biology and taxonomic classification.</title>
        <authorList>
            <person name="Goeker M."/>
        </authorList>
    </citation>
    <scope>NUCLEOTIDE SEQUENCE [LARGE SCALE GENOMIC DNA]</scope>
    <source>
        <strain evidence="1 2">DSM 45934</strain>
    </source>
</reference>
<evidence type="ECO:0000313" key="1">
    <source>
        <dbReference type="EMBL" id="TCO45876.1"/>
    </source>
</evidence>